<dbReference type="AlphaFoldDB" id="A0A916LJ55"/>
<dbReference type="PROSITE" id="PS51257">
    <property type="entry name" value="PROKAR_LIPOPROTEIN"/>
    <property type="match status" value="1"/>
</dbReference>
<name>A0A916LJ55_KRYT1</name>
<accession>A0A916LJ55</accession>
<sequence>MFKKLFSLALISLAISITGCTKGTEPTGTNLVPVELKLVGETSGNITFAKALGQVDSIKIDFAVIVLRWIQFKQNIDTVKEDSLWDDHDMNMIREKMRRMDDDLTIRFKGPFFVTLRNNEPTPIAVDSLPPGNYNGIKFKVHAIVPYDLQVNPAVPDSFLGKSIYVKGKIYQNGTWKDFVFTTGRVNTEFKIKGDFTITETDRNIPYVLVFDLNSWFIDPLTGRVLDPSDPGDQGKIISNIVHSLKGKARGGKDRNRDGRPD</sequence>
<dbReference type="RefSeq" id="WP_072263527.1">
    <property type="nucleotide sequence ID" value="NZ_CZVV01000007.1"/>
</dbReference>
<dbReference type="Proteomes" id="UP000243105">
    <property type="component" value="Unassembled WGS sequence"/>
</dbReference>
<dbReference type="EMBL" id="CZVV01000007">
    <property type="protein sequence ID" value="CUS97122.1"/>
    <property type="molecule type" value="Genomic_DNA"/>
</dbReference>
<evidence type="ECO:0000313" key="1">
    <source>
        <dbReference type="EMBL" id="CUS97122.1"/>
    </source>
</evidence>
<organism evidence="1 2">
    <name type="scientific">Kryptobacter tengchongensis</name>
    <dbReference type="NCBI Taxonomy" id="1643429"/>
    <lineage>
        <taxon>Bacteria</taxon>
        <taxon>Pseudomonadati</taxon>
        <taxon>Candidatus Kryptoniota</taxon>
        <taxon>Candidatus Kryptobacter</taxon>
    </lineage>
</organism>
<proteinExistence type="predicted"/>
<reference evidence="1 2" key="1">
    <citation type="submission" date="2015-11" db="EMBL/GenBank/DDBJ databases">
        <authorList>
            <person name="Varghese N."/>
        </authorList>
    </citation>
    <scope>NUCLEOTIDE SEQUENCE [LARGE SCALE GENOMIC DNA]</scope>
    <source>
        <strain evidence="1 2">JGI-25</strain>
    </source>
</reference>
<evidence type="ECO:0000313" key="2">
    <source>
        <dbReference type="Proteomes" id="UP000243105"/>
    </source>
</evidence>
<comment type="caution">
    <text evidence="1">The sequence shown here is derived from an EMBL/GenBank/DDBJ whole genome shotgun (WGS) entry which is preliminary data.</text>
</comment>
<gene>
    <name evidence="1" type="ORF">JGI25_00212</name>
</gene>
<protein>
    <submittedName>
        <fullName evidence="1">Uncharacterized protein</fullName>
    </submittedName>
</protein>